<dbReference type="AlphaFoldDB" id="A0A6C0AX83"/>
<dbReference type="EMBL" id="MN738784">
    <property type="protein sequence ID" value="QHS84358.1"/>
    <property type="molecule type" value="Genomic_DNA"/>
</dbReference>
<protein>
    <submittedName>
        <fullName evidence="1">Uncharacterized protein</fullName>
    </submittedName>
</protein>
<name>A0A6C0AX83_9ZZZZ</name>
<proteinExistence type="predicted"/>
<accession>A0A6C0AX83</accession>
<reference evidence="1" key="1">
    <citation type="journal article" date="2020" name="Nature">
        <title>Giant virus diversity and host interactions through global metagenomics.</title>
        <authorList>
            <person name="Schulz F."/>
            <person name="Roux S."/>
            <person name="Paez-Espino D."/>
            <person name="Jungbluth S."/>
            <person name="Walsh D.A."/>
            <person name="Denef V.J."/>
            <person name="McMahon K.D."/>
            <person name="Konstantinidis K.T."/>
            <person name="Eloe-Fadrosh E.A."/>
            <person name="Kyrpides N.C."/>
            <person name="Woyke T."/>
        </authorList>
    </citation>
    <scope>NUCLEOTIDE SEQUENCE</scope>
    <source>
        <strain evidence="1">GVMAG-S-ERX555965-48</strain>
    </source>
</reference>
<sequence>MPEYVLKIQDDKKKKIDPKKIPKRLYIKLKTNIERYKRVNFSQTMIYPESPNENYIYFMKYYPLQKKYFDDYQKKSRFKLFFSKSNILRITIRKDPAKDPEYVEKNIKFIVDTMFGRSEKIYLGSTPYSIYSSYWDTKIYKTNNPNIYQIDVNIVLAKGDKLSSADNFKLSCDQRRNEISDDINLIFNNLIESAKSYNNKEADNRKEITDFKEPSAPKLAVAEVVRTFSVE</sequence>
<evidence type="ECO:0000313" key="1">
    <source>
        <dbReference type="EMBL" id="QHS84358.1"/>
    </source>
</evidence>
<organism evidence="1">
    <name type="scientific">viral metagenome</name>
    <dbReference type="NCBI Taxonomy" id="1070528"/>
    <lineage>
        <taxon>unclassified sequences</taxon>
        <taxon>metagenomes</taxon>
        <taxon>organismal metagenomes</taxon>
    </lineage>
</organism>